<evidence type="ECO:0000259" key="1">
    <source>
        <dbReference type="Pfam" id="PF08241"/>
    </source>
</evidence>
<dbReference type="GO" id="GO:0008757">
    <property type="term" value="F:S-adenosylmethionine-dependent methyltransferase activity"/>
    <property type="evidence" value="ECO:0007669"/>
    <property type="project" value="InterPro"/>
</dbReference>
<evidence type="ECO:0000313" key="2">
    <source>
        <dbReference type="EMBL" id="SFD88124.1"/>
    </source>
</evidence>
<dbReference type="RefSeq" id="WP_093429126.1">
    <property type="nucleotide sequence ID" value="NZ_FOMJ01000011.1"/>
</dbReference>
<dbReference type="AlphaFoldDB" id="A0A1I1VZ08"/>
<dbReference type="STRING" id="1123397.SAMN05660831_02516"/>
<accession>A0A1I1VZ08</accession>
<dbReference type="Pfam" id="PF08241">
    <property type="entry name" value="Methyltransf_11"/>
    <property type="match status" value="1"/>
</dbReference>
<dbReference type="CDD" id="cd02440">
    <property type="entry name" value="AdoMet_MTases"/>
    <property type="match status" value="1"/>
</dbReference>
<keyword evidence="2" id="KW-0489">Methyltransferase</keyword>
<dbReference type="EMBL" id="FOMJ01000011">
    <property type="protein sequence ID" value="SFD88124.1"/>
    <property type="molecule type" value="Genomic_DNA"/>
</dbReference>
<dbReference type="Proteomes" id="UP000198611">
    <property type="component" value="Unassembled WGS sequence"/>
</dbReference>
<sequence length="242" mass="26757">MSAENMQIHDPHVTDIVDEAEIWSSLLPLDGARVIELGCGAAAHTCAIAGTGRPASVLACEVDDIQHEKNCVATDMPAGVAFARAGAEAIPAEDDSADIVMMFKSLHHVPMESMDAAMAEIRRVLRPGGVAYISEPVYAGDFNEVLRLFHDEGEVRRAAFEAVRRAVAEETLELAEQRFFNTRNDFEDFADFENKVLGVTHTEHNLSPELHQTVRETFEQYMGPEGARFEMPIRVDLLRHPA</sequence>
<dbReference type="Gene3D" id="3.40.50.150">
    <property type="entry name" value="Vaccinia Virus protein VP39"/>
    <property type="match status" value="1"/>
</dbReference>
<dbReference type="OrthoDB" id="323463at2"/>
<organism evidence="2 3">
    <name type="scientific">Thiohalospira halophila DSM 15071</name>
    <dbReference type="NCBI Taxonomy" id="1123397"/>
    <lineage>
        <taxon>Bacteria</taxon>
        <taxon>Pseudomonadati</taxon>
        <taxon>Pseudomonadota</taxon>
        <taxon>Gammaproteobacteria</taxon>
        <taxon>Thiohalospirales</taxon>
        <taxon>Thiohalospiraceae</taxon>
        <taxon>Thiohalospira</taxon>
    </lineage>
</organism>
<evidence type="ECO:0000313" key="3">
    <source>
        <dbReference type="Proteomes" id="UP000198611"/>
    </source>
</evidence>
<dbReference type="PANTHER" id="PTHR43591">
    <property type="entry name" value="METHYLTRANSFERASE"/>
    <property type="match status" value="1"/>
</dbReference>
<dbReference type="SUPFAM" id="SSF53335">
    <property type="entry name" value="S-adenosyl-L-methionine-dependent methyltransferases"/>
    <property type="match status" value="1"/>
</dbReference>
<keyword evidence="3" id="KW-1185">Reference proteome</keyword>
<keyword evidence="2" id="KW-0808">Transferase</keyword>
<name>A0A1I1VZ08_9GAMM</name>
<dbReference type="GO" id="GO:0032259">
    <property type="term" value="P:methylation"/>
    <property type="evidence" value="ECO:0007669"/>
    <property type="project" value="UniProtKB-KW"/>
</dbReference>
<protein>
    <submittedName>
        <fullName evidence="2">Methyltransferase domain-containing protein</fullName>
    </submittedName>
</protein>
<dbReference type="InterPro" id="IPR029063">
    <property type="entry name" value="SAM-dependent_MTases_sf"/>
</dbReference>
<reference evidence="2 3" key="1">
    <citation type="submission" date="2016-10" db="EMBL/GenBank/DDBJ databases">
        <authorList>
            <person name="de Groot N.N."/>
        </authorList>
    </citation>
    <scope>NUCLEOTIDE SEQUENCE [LARGE SCALE GENOMIC DNA]</scope>
    <source>
        <strain evidence="2 3">HL3</strain>
    </source>
</reference>
<feature type="domain" description="Methyltransferase type 11" evidence="1">
    <location>
        <begin position="36"/>
        <end position="133"/>
    </location>
</feature>
<dbReference type="InterPro" id="IPR013216">
    <property type="entry name" value="Methyltransf_11"/>
</dbReference>
<proteinExistence type="predicted"/>
<gene>
    <name evidence="2" type="ORF">SAMN05660831_02516</name>
</gene>